<keyword evidence="4" id="KW-1185">Reference proteome</keyword>
<feature type="compositionally biased region" description="Low complexity" evidence="3">
    <location>
        <begin position="298"/>
        <end position="313"/>
    </location>
</feature>
<feature type="compositionally biased region" description="Basic and acidic residues" evidence="3">
    <location>
        <begin position="314"/>
        <end position="325"/>
    </location>
</feature>
<dbReference type="WBParaSite" id="TREG1_105000.1">
    <property type="protein sequence ID" value="TREG1_105000.1"/>
    <property type="gene ID" value="TREG1_105000"/>
</dbReference>
<organism evidence="4 5">
    <name type="scientific">Trichobilharzia regenti</name>
    <name type="common">Nasal bird schistosome</name>
    <dbReference type="NCBI Taxonomy" id="157069"/>
    <lineage>
        <taxon>Eukaryota</taxon>
        <taxon>Metazoa</taxon>
        <taxon>Spiralia</taxon>
        <taxon>Lophotrochozoa</taxon>
        <taxon>Platyhelminthes</taxon>
        <taxon>Trematoda</taxon>
        <taxon>Digenea</taxon>
        <taxon>Strigeidida</taxon>
        <taxon>Schistosomatoidea</taxon>
        <taxon>Schistosomatidae</taxon>
        <taxon>Trichobilharzia</taxon>
    </lineage>
</organism>
<evidence type="ECO:0000256" key="1">
    <source>
        <dbReference type="ARBA" id="ARBA00024680"/>
    </source>
</evidence>
<dbReference type="Gene3D" id="1.25.40.510">
    <property type="entry name" value="GLE1-like"/>
    <property type="match status" value="1"/>
</dbReference>
<dbReference type="Proteomes" id="UP000050795">
    <property type="component" value="Unassembled WGS sequence"/>
</dbReference>
<reference evidence="4" key="1">
    <citation type="submission" date="2022-06" db="EMBL/GenBank/DDBJ databases">
        <authorList>
            <person name="Berger JAMES D."/>
            <person name="Berger JAMES D."/>
        </authorList>
    </citation>
    <scope>NUCLEOTIDE SEQUENCE [LARGE SCALE GENOMIC DNA]</scope>
</reference>
<dbReference type="Pfam" id="PF07817">
    <property type="entry name" value="GLE1"/>
    <property type="match status" value="2"/>
</dbReference>
<dbReference type="InterPro" id="IPR038506">
    <property type="entry name" value="GLE1-like_sf"/>
</dbReference>
<name>A0AA85ILK2_TRIRE</name>
<dbReference type="InterPro" id="IPR012476">
    <property type="entry name" value="GLE1"/>
</dbReference>
<evidence type="ECO:0000313" key="5">
    <source>
        <dbReference type="WBParaSite" id="TREG1_105000.1"/>
    </source>
</evidence>
<proteinExistence type="predicted"/>
<evidence type="ECO:0000256" key="3">
    <source>
        <dbReference type="SAM" id="MobiDB-lite"/>
    </source>
</evidence>
<evidence type="ECO:0000313" key="4">
    <source>
        <dbReference type="Proteomes" id="UP000050795"/>
    </source>
</evidence>
<dbReference type="GO" id="GO:0016973">
    <property type="term" value="P:poly(A)+ mRNA export from nucleus"/>
    <property type="evidence" value="ECO:0007669"/>
    <property type="project" value="InterPro"/>
</dbReference>
<reference evidence="5" key="2">
    <citation type="submission" date="2023-11" db="UniProtKB">
        <authorList>
            <consortium name="WormBaseParasite"/>
        </authorList>
    </citation>
    <scope>IDENTIFICATION</scope>
</reference>
<protein>
    <recommendedName>
        <fullName evidence="2">GLE1 RNA export mediator</fullName>
    </recommendedName>
</protein>
<dbReference type="GO" id="GO:0005643">
    <property type="term" value="C:nuclear pore"/>
    <property type="evidence" value="ECO:0007669"/>
    <property type="project" value="InterPro"/>
</dbReference>
<dbReference type="AlphaFoldDB" id="A0AA85ILK2"/>
<accession>A0AA85ILK2</accession>
<evidence type="ECO:0000256" key="2">
    <source>
        <dbReference type="ARBA" id="ARBA00030897"/>
    </source>
</evidence>
<feature type="region of interest" description="Disordered" evidence="3">
    <location>
        <begin position="298"/>
        <end position="325"/>
    </location>
</feature>
<sequence>MIGEVERVNFFDMDEAWISALAKSSSAVKIYEKNVAKSQRSVARIADLLEKNFVSLSHDVNCSKNAEISMKKCLGESCGGVLEAFPPATKLTYTGYSKKSTNQDLLDMLINSIISIRVEVTDIFCRNKNLSSGGGGGGSLNSLVNEAEEIETRALTLITSPSPMFDDCDDTMDYQMELIMKRLESQAKECLAACKSIVSTGLSKSKQQIPVSSKVVIPEIPIPENKLVFPTFHEARVLLENYTNILYPSLWDSKFKTDALRIKQDITCACSQISAYDPVHCIGRLDCLLKVLNRTTPKSTSTTATTTNNTNSNSEEKESNQSKNNDDHCDNQLINNFAWQCLYASTISQAEKQFAYNIDTALVYASLLSGIFALYPDKLYGFLGRVFLACPALGLFCDSSGLSLLDEMFTSTEILHNWRGITRLFTALTLAHPPPHLKVTRHKLLTPIFLWKVISGIVNHEFIPCATAEILHGIFEVAGVVLLKLYGNQAVRLVHKIRMIINNSSILRQSLPEMQLTTLLEKYKITDSNSPPGKIGFIEKSFWQS</sequence>
<comment type="function">
    <text evidence="1">Required for the export of mRNAs containing poly(A) tails from the nucleus into the cytoplasm. May be involved in the terminal step of the mRNA transport through the nuclear pore complex (NPC).</text>
</comment>